<evidence type="ECO:0000259" key="6">
    <source>
        <dbReference type="SMART" id="SM00644"/>
    </source>
</evidence>
<evidence type="ECO:0000256" key="5">
    <source>
        <dbReference type="SAM" id="Phobius"/>
    </source>
</evidence>
<evidence type="ECO:0000313" key="9">
    <source>
        <dbReference type="Proteomes" id="UP000000673"/>
    </source>
</evidence>
<dbReference type="Pfam" id="PF01510">
    <property type="entry name" value="Amidase_2"/>
    <property type="match status" value="1"/>
</dbReference>
<dbReference type="GO" id="GO:0008270">
    <property type="term" value="F:zinc ion binding"/>
    <property type="evidence" value="ECO:0007669"/>
    <property type="project" value="InterPro"/>
</dbReference>
<dbReference type="PANTHER" id="PTHR11022:SF76">
    <property type="entry name" value="PEPTIDOGLYCAN-RECOGNITION PROTEIN LA"/>
    <property type="match status" value="1"/>
</dbReference>
<comment type="similarity">
    <text evidence="1">Belongs to the N-acetylmuramoyl-L-alanine amidase 2 family.</text>
</comment>
<dbReference type="CDD" id="cd06583">
    <property type="entry name" value="PGRP"/>
    <property type="match status" value="1"/>
</dbReference>
<feature type="compositionally biased region" description="Polar residues" evidence="4">
    <location>
        <begin position="157"/>
        <end position="170"/>
    </location>
</feature>
<name>A0A675AHE9_ANODA</name>
<dbReference type="PANTHER" id="PTHR11022">
    <property type="entry name" value="PEPTIDOGLYCAN RECOGNITION PROTEIN"/>
    <property type="match status" value="1"/>
</dbReference>
<dbReference type="SMART" id="SM00644">
    <property type="entry name" value="Ami_2"/>
    <property type="match status" value="1"/>
</dbReference>
<dbReference type="InterPro" id="IPR015510">
    <property type="entry name" value="PGRP"/>
</dbReference>
<accession>A0A675AHE9</accession>
<dbReference type="Proteomes" id="UP000000673">
    <property type="component" value="Unassembled WGS sequence"/>
</dbReference>
<reference evidence="8" key="2">
    <citation type="submission" date="2020-03" db="UniProtKB">
        <authorList>
            <consortium name="EnsemblMetazoa"/>
        </authorList>
    </citation>
    <scope>IDENTIFICATION</scope>
</reference>
<reference evidence="9" key="1">
    <citation type="journal article" date="2010" name="BMC Genomics">
        <title>Combination of measures distinguishes pre-miRNAs from other stem-loops in the genome of the newly sequenced Anopheles darlingi.</title>
        <authorList>
            <person name="Mendes N.D."/>
            <person name="Freitas A.T."/>
            <person name="Vasconcelos A.T."/>
            <person name="Sagot M.F."/>
        </authorList>
    </citation>
    <scope>NUCLEOTIDE SEQUENCE</scope>
</reference>
<dbReference type="GO" id="GO:0045087">
    <property type="term" value="P:innate immune response"/>
    <property type="evidence" value="ECO:0007669"/>
    <property type="project" value="UniProtKB-KW"/>
</dbReference>
<dbReference type="SMART" id="SM00701">
    <property type="entry name" value="PGRP"/>
    <property type="match status" value="1"/>
</dbReference>
<dbReference type="GO" id="GO:0008745">
    <property type="term" value="F:N-acetylmuramoyl-L-alanine amidase activity"/>
    <property type="evidence" value="ECO:0007669"/>
    <property type="project" value="InterPro"/>
</dbReference>
<organism evidence="8 9">
    <name type="scientific">Anopheles darlingi</name>
    <name type="common">Mosquito</name>
    <dbReference type="NCBI Taxonomy" id="43151"/>
    <lineage>
        <taxon>Eukaryota</taxon>
        <taxon>Metazoa</taxon>
        <taxon>Ecdysozoa</taxon>
        <taxon>Arthropoda</taxon>
        <taxon>Hexapoda</taxon>
        <taxon>Insecta</taxon>
        <taxon>Pterygota</taxon>
        <taxon>Neoptera</taxon>
        <taxon>Endopterygota</taxon>
        <taxon>Diptera</taxon>
        <taxon>Nematocera</taxon>
        <taxon>Culicoidea</taxon>
        <taxon>Culicidae</taxon>
        <taxon>Anophelinae</taxon>
        <taxon>Anopheles</taxon>
    </lineage>
</organism>
<dbReference type="GO" id="GO:0009253">
    <property type="term" value="P:peptidoglycan catabolic process"/>
    <property type="evidence" value="ECO:0007669"/>
    <property type="project" value="InterPro"/>
</dbReference>
<evidence type="ECO:0008006" key="10">
    <source>
        <dbReference type="Google" id="ProtNLM"/>
    </source>
</evidence>
<feature type="domain" description="Peptidoglycan recognition protein family" evidence="7">
    <location>
        <begin position="233"/>
        <end position="374"/>
    </location>
</feature>
<dbReference type="SUPFAM" id="SSF55846">
    <property type="entry name" value="N-acetylmuramoyl-L-alanine amidase-like"/>
    <property type="match status" value="1"/>
</dbReference>
<evidence type="ECO:0000256" key="2">
    <source>
        <dbReference type="ARBA" id="ARBA00022588"/>
    </source>
</evidence>
<feature type="domain" description="N-acetylmuramoyl-L-alanine amidase" evidence="6">
    <location>
        <begin position="246"/>
        <end position="380"/>
    </location>
</feature>
<evidence type="ECO:0000256" key="3">
    <source>
        <dbReference type="ARBA" id="ARBA00022859"/>
    </source>
</evidence>
<feature type="compositionally biased region" description="Low complexity" evidence="4">
    <location>
        <begin position="47"/>
        <end position="75"/>
    </location>
</feature>
<feature type="transmembrane region" description="Helical" evidence="5">
    <location>
        <begin position="178"/>
        <end position="200"/>
    </location>
</feature>
<keyword evidence="5" id="KW-0472">Membrane</keyword>
<dbReference type="InterPro" id="IPR006619">
    <property type="entry name" value="PGRP_domain_met/bac"/>
</dbReference>
<dbReference type="VEuPathDB" id="VectorBase:ADAR2_004766"/>
<feature type="region of interest" description="Disordered" evidence="4">
    <location>
        <begin position="142"/>
        <end position="170"/>
    </location>
</feature>
<dbReference type="Gene3D" id="3.40.80.10">
    <property type="entry name" value="Peptidoglycan recognition protein-like"/>
    <property type="match status" value="1"/>
</dbReference>
<dbReference type="EnsemblMetazoa" id="ADAC003232-RC">
    <property type="protein sequence ID" value="ADAC003232-PC"/>
    <property type="gene ID" value="ADAC003232"/>
</dbReference>
<evidence type="ECO:0000259" key="7">
    <source>
        <dbReference type="SMART" id="SM00701"/>
    </source>
</evidence>
<dbReference type="AlphaFoldDB" id="A0A675AHE9"/>
<evidence type="ECO:0000313" key="8">
    <source>
        <dbReference type="EnsemblMetazoa" id="ADAC003232-PC"/>
    </source>
</evidence>
<feature type="compositionally biased region" description="Low complexity" evidence="4">
    <location>
        <begin position="142"/>
        <end position="156"/>
    </location>
</feature>
<evidence type="ECO:0000256" key="4">
    <source>
        <dbReference type="SAM" id="MobiDB-lite"/>
    </source>
</evidence>
<keyword evidence="5" id="KW-0812">Transmembrane</keyword>
<sequence length="440" mass="48805">MKLLLKIHNKERNLATSAATTVNLFQRKRKYYHRRISKTSSCPEPAPTASATPPAQHASHPLSSTSSSSSSSSSSATVASSAQSASITSFRGCSKFEAEVTNYEYGASSSLIYDGSGGSSYLDTPACSTTERWPLLLQRNSPLRSSSRSYPGSIRSGRNNQNRGLPSSGPSTLRQERYFIYGALIFFAIVGFSSAIYFIVNQARNPSELKPPQDIIFGANYDPRTIPTLGNSHMIIDRSNWGSQEHVKAPLQLERPVSYVIITHVGLASKPCTDVYQCSNKMRVLQDAAIGERHLPDLPSNFYIGADGNVYVGRGWSIANSYHNRTVSVCFLGDYNRYEPGNEQISALQHLLTYGVVQDVLDKNYKIVGRRQTKQTTSPGDKLYPKIMQLARWNPCSTEGYTHCGAELGYPSVWDEEAIHNERMGIKPHYIHQRVVNEEE</sequence>
<keyword evidence="3" id="KW-0391">Immunity</keyword>
<proteinExistence type="inferred from homology"/>
<dbReference type="InterPro" id="IPR002502">
    <property type="entry name" value="Amidase_domain"/>
</dbReference>
<protein>
    <recommendedName>
        <fullName evidence="10">Peptidoglycan recognition protein la</fullName>
    </recommendedName>
</protein>
<evidence type="ECO:0000256" key="1">
    <source>
        <dbReference type="ARBA" id="ARBA00007553"/>
    </source>
</evidence>
<keyword evidence="5" id="KW-1133">Transmembrane helix</keyword>
<dbReference type="VEuPathDB" id="VectorBase:ADAC003232"/>
<keyword evidence="9" id="KW-1185">Reference proteome</keyword>
<feature type="region of interest" description="Disordered" evidence="4">
    <location>
        <begin position="36"/>
        <end position="75"/>
    </location>
</feature>
<dbReference type="InterPro" id="IPR036505">
    <property type="entry name" value="Amidase/PGRP_sf"/>
</dbReference>
<keyword evidence="2" id="KW-0399">Innate immunity</keyword>